<name>A0ABP2JXT9_9LIST</name>
<evidence type="ECO:0000256" key="1">
    <source>
        <dbReference type="SAM" id="Phobius"/>
    </source>
</evidence>
<protein>
    <submittedName>
        <fullName evidence="2">Acid phosphatase/vanadium-dependent haloperoxidase</fullName>
    </submittedName>
</protein>
<sequence length="158" mass="17219">MMSIFTNTPLIASIIAIVFAQVVKVPIHILVYRKFNVGLMFSTGGMPSSHSAAVTALMTTLAIEYGLDSPYFAIAVVFGIIVMFDATGVRRQAGEQAVVLNKLVTDFQDFVEHAKGLAAPEQEEKTKHLKELLGHKPMEVFFGALTGIAIGFILEIFM</sequence>
<feature type="transmembrane region" description="Helical" evidence="1">
    <location>
        <begin position="69"/>
        <end position="86"/>
    </location>
</feature>
<evidence type="ECO:0000313" key="2">
    <source>
        <dbReference type="EMBL" id="EFR86842.1"/>
    </source>
</evidence>
<dbReference type="PANTHER" id="PTHR31446:SF29">
    <property type="entry name" value="ACID PHOSPHATASE_VANADIUM-DEPENDENT HALOPEROXIDASE-RELATED PROTEIN"/>
    <property type="match status" value="1"/>
</dbReference>
<keyword evidence="1" id="KW-0812">Transmembrane</keyword>
<proteinExistence type="predicted"/>
<dbReference type="Pfam" id="PF02681">
    <property type="entry name" value="DUF212"/>
    <property type="match status" value="1"/>
</dbReference>
<comment type="caution">
    <text evidence="2">The sequence shown here is derived from an EMBL/GenBank/DDBJ whole genome shotgun (WGS) entry which is preliminary data.</text>
</comment>
<feature type="transmembrane region" description="Helical" evidence="1">
    <location>
        <begin position="12"/>
        <end position="32"/>
    </location>
</feature>
<keyword evidence="3" id="KW-1185">Reference proteome</keyword>
<dbReference type="PANTHER" id="PTHR31446">
    <property type="entry name" value="ACID PHOSPHATASE/VANADIUM-DEPENDENT HALOPEROXIDASE-RELATED PROTEIN"/>
    <property type="match status" value="1"/>
</dbReference>
<keyword evidence="1" id="KW-1133">Transmembrane helix</keyword>
<dbReference type="Proteomes" id="UP000003412">
    <property type="component" value="Chromosome"/>
</dbReference>
<evidence type="ECO:0000313" key="3">
    <source>
        <dbReference type="Proteomes" id="UP000003412"/>
    </source>
</evidence>
<organism evidence="2 3">
    <name type="scientific">Listeria marthii FSL S4-120</name>
    <dbReference type="NCBI Taxonomy" id="702457"/>
    <lineage>
        <taxon>Bacteria</taxon>
        <taxon>Bacillati</taxon>
        <taxon>Bacillota</taxon>
        <taxon>Bacilli</taxon>
        <taxon>Bacillales</taxon>
        <taxon>Listeriaceae</taxon>
        <taxon>Listeria</taxon>
    </lineage>
</organism>
<dbReference type="InterPro" id="IPR003832">
    <property type="entry name" value="DUF212"/>
</dbReference>
<dbReference type="EMBL" id="ADXF01000887">
    <property type="protein sequence ID" value="EFR86842.1"/>
    <property type="molecule type" value="Genomic_DNA"/>
</dbReference>
<accession>A0ABP2JXT9</accession>
<gene>
    <name evidence="2" type="ORF">NT05LM_2719</name>
</gene>
<reference evidence="2 3" key="1">
    <citation type="journal article" date="2010" name="Microbiol. Resour. Announc.">
        <title>Comparative genomics of the bacterial genus Listeria: Genome evolution is characterized by limited gene acquisition and limited gene loss.</title>
        <authorList>
            <person name="den Bakker H.C."/>
            <person name="Cummings C.A."/>
            <person name="Ferreira V."/>
            <person name="Vatta P."/>
            <person name="Orsi R.H."/>
            <person name="Degoricija L."/>
            <person name="Barker M."/>
            <person name="Petrauskene O."/>
            <person name="Furtado M.R."/>
            <person name="Wiedmann M."/>
        </authorList>
    </citation>
    <scope>NUCLEOTIDE SEQUENCE [LARGE SCALE GENOMIC DNA]</scope>
    <source>
        <strain evidence="2 3">FSL S4-120</strain>
    </source>
</reference>
<keyword evidence="1" id="KW-0472">Membrane</keyword>
<feature type="transmembrane region" description="Helical" evidence="1">
    <location>
        <begin position="140"/>
        <end position="157"/>
    </location>
</feature>